<name>A0A947DKC0_9CYAN</name>
<sequence length="52" mass="5692">MPSARANQKDAIAAAAAIKSLLLDTDVVIGAWWEDERILPLTEFSRDLGLTH</sequence>
<dbReference type="RefSeq" id="WP_215611110.1">
    <property type="nucleotide sequence ID" value="NZ_JADOES010000077.1"/>
</dbReference>
<comment type="caution">
    <text evidence="1">The sequence shown here is derived from an EMBL/GenBank/DDBJ whole genome shotgun (WGS) entry which is preliminary data.</text>
</comment>
<evidence type="ECO:0000313" key="2">
    <source>
        <dbReference type="Proteomes" id="UP000717364"/>
    </source>
</evidence>
<evidence type="ECO:0000313" key="1">
    <source>
        <dbReference type="EMBL" id="MBT9318048.1"/>
    </source>
</evidence>
<dbReference type="AlphaFoldDB" id="A0A947DKC0"/>
<keyword evidence="2" id="KW-1185">Reference proteome</keyword>
<organism evidence="1 2">
    <name type="scientific">Leptothoe spongobia TAU-MAC 1115</name>
    <dbReference type="NCBI Taxonomy" id="1967444"/>
    <lineage>
        <taxon>Bacteria</taxon>
        <taxon>Bacillati</taxon>
        <taxon>Cyanobacteriota</taxon>
        <taxon>Cyanophyceae</taxon>
        <taxon>Nodosilineales</taxon>
        <taxon>Cymatolegaceae</taxon>
        <taxon>Leptothoe</taxon>
        <taxon>Leptothoe spongobia</taxon>
    </lineage>
</organism>
<dbReference type="EMBL" id="JADOES010000077">
    <property type="protein sequence ID" value="MBT9318048.1"/>
    <property type="molecule type" value="Genomic_DNA"/>
</dbReference>
<reference evidence="1" key="1">
    <citation type="submission" date="2020-11" db="EMBL/GenBank/DDBJ databases">
        <authorList>
            <person name="Konstantinou D."/>
            <person name="Gkelis S."/>
            <person name="Popin R."/>
            <person name="Fewer D."/>
            <person name="Sivonen K."/>
        </authorList>
    </citation>
    <scope>NUCLEOTIDE SEQUENCE</scope>
    <source>
        <strain evidence="1">TAU-MAC 1115</strain>
    </source>
</reference>
<reference evidence="1" key="2">
    <citation type="journal article" date="2021" name="Mar. Drugs">
        <title>Genome Reduction and Secondary Metabolism of the Marine Sponge-Associated Cyanobacterium Leptothoe.</title>
        <authorList>
            <person name="Konstantinou D."/>
            <person name="Popin R.V."/>
            <person name="Fewer D.P."/>
            <person name="Sivonen K."/>
            <person name="Gkelis S."/>
        </authorList>
    </citation>
    <scope>NUCLEOTIDE SEQUENCE</scope>
    <source>
        <strain evidence="1">TAU-MAC 1115</strain>
    </source>
</reference>
<gene>
    <name evidence="1" type="ORF">IXB50_21785</name>
</gene>
<proteinExistence type="predicted"/>
<protein>
    <submittedName>
        <fullName evidence="1">Uncharacterized protein</fullName>
    </submittedName>
</protein>
<dbReference type="Proteomes" id="UP000717364">
    <property type="component" value="Unassembled WGS sequence"/>
</dbReference>
<accession>A0A947DKC0</accession>